<proteinExistence type="predicted"/>
<dbReference type="InterPro" id="IPR001075">
    <property type="entry name" value="NIF_FeS_clus_asmbl_NifU_C"/>
</dbReference>
<organism evidence="2 3">
    <name type="scientific">Aromatoleum toluolicum</name>
    <dbReference type="NCBI Taxonomy" id="90060"/>
    <lineage>
        <taxon>Bacteria</taxon>
        <taxon>Pseudomonadati</taxon>
        <taxon>Pseudomonadota</taxon>
        <taxon>Betaproteobacteria</taxon>
        <taxon>Rhodocyclales</taxon>
        <taxon>Rhodocyclaceae</taxon>
        <taxon>Aromatoleum</taxon>
    </lineage>
</organism>
<sequence>MSGHQLKLVAPHIKRAIAPPSDAPLELQLSHFLETEVNPHLAEHQGSVVLHGIENGDTALLKFGGSCHGCGNADLTLTEFIAVKIQERFPAITKVNALATIHAV</sequence>
<evidence type="ECO:0000313" key="2">
    <source>
        <dbReference type="EMBL" id="NMF96957.1"/>
    </source>
</evidence>
<dbReference type="SUPFAM" id="SSF117916">
    <property type="entry name" value="Fe-S cluster assembly (FSCA) domain-like"/>
    <property type="match status" value="1"/>
</dbReference>
<dbReference type="InterPro" id="IPR034904">
    <property type="entry name" value="FSCA_dom_sf"/>
</dbReference>
<dbReference type="Gene3D" id="3.30.300.130">
    <property type="entry name" value="Fe-S cluster assembly (FSCA)"/>
    <property type="match status" value="1"/>
</dbReference>
<feature type="domain" description="NIF system FeS cluster assembly NifU C-terminal" evidence="1">
    <location>
        <begin position="32"/>
        <end position="95"/>
    </location>
</feature>
<name>A0ABX1NCD9_9RHOO</name>
<comment type="caution">
    <text evidence="2">The sequence shown here is derived from an EMBL/GenBank/DDBJ whole genome shotgun (WGS) entry which is preliminary data.</text>
</comment>
<evidence type="ECO:0000259" key="1">
    <source>
        <dbReference type="Pfam" id="PF01106"/>
    </source>
</evidence>
<dbReference type="EMBL" id="WTVS01000009">
    <property type="protein sequence ID" value="NMF96957.1"/>
    <property type="molecule type" value="Genomic_DNA"/>
</dbReference>
<accession>A0ABX1NCD9</accession>
<dbReference type="Pfam" id="PF01106">
    <property type="entry name" value="NifU"/>
    <property type="match status" value="1"/>
</dbReference>
<evidence type="ECO:0000313" key="3">
    <source>
        <dbReference type="Proteomes" id="UP000634522"/>
    </source>
</evidence>
<gene>
    <name evidence="2" type="ORF">GPA27_06110</name>
</gene>
<dbReference type="Proteomes" id="UP000634522">
    <property type="component" value="Unassembled WGS sequence"/>
</dbReference>
<reference evidence="2 3" key="1">
    <citation type="submission" date="2019-12" db="EMBL/GenBank/DDBJ databases">
        <title>Comparative genomics gives insights into the taxonomy of the Azoarcus-Aromatoleum group and reveals separate origins of nif in the plant-associated Azoarcus and non-plant-associated Aromatoleum sub-groups.</title>
        <authorList>
            <person name="Lafos M."/>
            <person name="Maluk M."/>
            <person name="Batista M."/>
            <person name="Junghare M."/>
            <person name="Carmona M."/>
            <person name="Faoro H."/>
            <person name="Cruz L.M."/>
            <person name="Battistoni F."/>
            <person name="De Souza E."/>
            <person name="Pedrosa F."/>
            <person name="Chen W.-M."/>
            <person name="Poole P.S."/>
            <person name="Dixon R.A."/>
            <person name="James E.K."/>
        </authorList>
    </citation>
    <scope>NUCLEOTIDE SEQUENCE [LARGE SCALE GENOMIC DNA]</scope>
    <source>
        <strain evidence="2 3">T</strain>
    </source>
</reference>
<keyword evidence="3" id="KW-1185">Reference proteome</keyword>
<protein>
    <submittedName>
        <fullName evidence="2">NifU family protein</fullName>
    </submittedName>
</protein>